<keyword evidence="2" id="KW-1133">Transmembrane helix</keyword>
<organism evidence="3 4">
    <name type="scientific">Thalassiosira oceanica</name>
    <name type="common">Marine diatom</name>
    <dbReference type="NCBI Taxonomy" id="159749"/>
    <lineage>
        <taxon>Eukaryota</taxon>
        <taxon>Sar</taxon>
        <taxon>Stramenopiles</taxon>
        <taxon>Ochrophyta</taxon>
        <taxon>Bacillariophyta</taxon>
        <taxon>Coscinodiscophyceae</taxon>
        <taxon>Thalassiosirophycidae</taxon>
        <taxon>Thalassiosirales</taxon>
        <taxon>Thalassiosiraceae</taxon>
        <taxon>Thalassiosira</taxon>
    </lineage>
</organism>
<feature type="non-terminal residue" evidence="3">
    <location>
        <position position="1"/>
    </location>
</feature>
<feature type="compositionally biased region" description="Acidic residues" evidence="1">
    <location>
        <begin position="232"/>
        <end position="241"/>
    </location>
</feature>
<name>K0SFX6_THAOC</name>
<dbReference type="Proteomes" id="UP000266841">
    <property type="component" value="Unassembled WGS sequence"/>
</dbReference>
<dbReference type="eggNOG" id="ENOG502R8DE">
    <property type="taxonomic scope" value="Eukaryota"/>
</dbReference>
<proteinExistence type="predicted"/>
<reference evidence="3 4" key="1">
    <citation type="journal article" date="2012" name="Genome Biol.">
        <title>Genome and low-iron response of an oceanic diatom adapted to chronic iron limitation.</title>
        <authorList>
            <person name="Lommer M."/>
            <person name="Specht M."/>
            <person name="Roy A.S."/>
            <person name="Kraemer L."/>
            <person name="Andreson R."/>
            <person name="Gutowska M.A."/>
            <person name="Wolf J."/>
            <person name="Bergner S.V."/>
            <person name="Schilhabel M.B."/>
            <person name="Klostermeier U.C."/>
            <person name="Beiko R.G."/>
            <person name="Rosenstiel P."/>
            <person name="Hippler M."/>
            <person name="Laroche J."/>
        </authorList>
    </citation>
    <scope>NUCLEOTIDE SEQUENCE [LARGE SCALE GENOMIC DNA]</scope>
    <source>
        <strain evidence="3 4">CCMP1005</strain>
    </source>
</reference>
<dbReference type="AlphaFoldDB" id="K0SFX6"/>
<accession>K0SFX6</accession>
<evidence type="ECO:0000256" key="2">
    <source>
        <dbReference type="SAM" id="Phobius"/>
    </source>
</evidence>
<evidence type="ECO:0000313" key="3">
    <source>
        <dbReference type="EMBL" id="EJK57512.1"/>
    </source>
</evidence>
<feature type="transmembrane region" description="Helical" evidence="2">
    <location>
        <begin position="154"/>
        <end position="176"/>
    </location>
</feature>
<comment type="caution">
    <text evidence="3">The sequence shown here is derived from an EMBL/GenBank/DDBJ whole genome shotgun (WGS) entry which is preliminary data.</text>
</comment>
<dbReference type="EMBL" id="AGNL01027975">
    <property type="protein sequence ID" value="EJK57512.1"/>
    <property type="molecule type" value="Genomic_DNA"/>
</dbReference>
<keyword evidence="2" id="KW-0472">Membrane</keyword>
<evidence type="ECO:0000313" key="4">
    <source>
        <dbReference type="Proteomes" id="UP000266841"/>
    </source>
</evidence>
<evidence type="ECO:0000256" key="1">
    <source>
        <dbReference type="SAM" id="MobiDB-lite"/>
    </source>
</evidence>
<gene>
    <name evidence="3" type="ORF">THAOC_22435</name>
</gene>
<feature type="transmembrane region" description="Helical" evidence="2">
    <location>
        <begin position="182"/>
        <end position="201"/>
    </location>
</feature>
<keyword evidence="4" id="KW-1185">Reference proteome</keyword>
<sequence>CPTRSTCPWTWPRTGIAGEEIEAEDGLPGDFDPAWVLARGSARSALFGFGRGIPPAAAAGGKKEGDGLAADARRPCPLDYDSAHATLFEPDDVVTSRRRGGRRRNGATFPWTGADGGRDAFVEPYHPPPGHSTHGLSGYLPSVLPSILPSLRQIFLAGVGYTLSSCFVYILGRVWFGPPVLALLGGAFVVSGGIVAGVVAAKWGYREYLMDWEEEWMWRREVRRSRMRVTEEVGEEEEVDGVDASAKDSGMAPTAEAVEGESPDIMPMDGSAPEEEESEASTGVNT</sequence>
<feature type="region of interest" description="Disordered" evidence="1">
    <location>
        <begin position="231"/>
        <end position="286"/>
    </location>
</feature>
<keyword evidence="2" id="KW-0812">Transmembrane</keyword>
<protein>
    <submittedName>
        <fullName evidence="3">Uncharacterized protein</fullName>
    </submittedName>
</protein>